<dbReference type="InterPro" id="IPR036380">
    <property type="entry name" value="Isochorismatase-like_sf"/>
</dbReference>
<proteinExistence type="predicted"/>
<dbReference type="InterPro" id="IPR050272">
    <property type="entry name" value="Isochorismatase-like_hydrls"/>
</dbReference>
<evidence type="ECO:0000313" key="4">
    <source>
        <dbReference type="EMBL" id="XDV61151.1"/>
    </source>
</evidence>
<dbReference type="SUPFAM" id="SSF53474">
    <property type="entry name" value="alpha/beta-Hydrolases"/>
    <property type="match status" value="1"/>
</dbReference>
<gene>
    <name evidence="4" type="ORF">AB8Z38_13760</name>
</gene>
<dbReference type="InterPro" id="IPR000868">
    <property type="entry name" value="Isochorismatase-like_dom"/>
</dbReference>
<dbReference type="GO" id="GO:0016787">
    <property type="term" value="F:hydrolase activity"/>
    <property type="evidence" value="ECO:0007669"/>
    <property type="project" value="UniProtKB-KW"/>
</dbReference>
<reference evidence="4" key="1">
    <citation type="submission" date="2024-08" db="EMBL/GenBank/DDBJ databases">
        <authorList>
            <person name="Chaddad Z."/>
            <person name="Lamrabet M."/>
            <person name="Bouhnik O."/>
            <person name="Alami S."/>
            <person name="Wipf D."/>
            <person name="Courty P.E."/>
            <person name="Missbah El Idrissi M."/>
        </authorList>
    </citation>
    <scope>NUCLEOTIDE SEQUENCE</scope>
    <source>
        <strain evidence="4">LLZ17</strain>
    </source>
</reference>
<dbReference type="AlphaFoldDB" id="A0AB39XV90"/>
<feature type="compositionally biased region" description="Polar residues" evidence="2">
    <location>
        <begin position="233"/>
        <end position="251"/>
    </location>
</feature>
<name>A0AB39XV90_9BRAD</name>
<protein>
    <submittedName>
        <fullName evidence="4">Isochorismatase family protein</fullName>
    </submittedName>
</protein>
<evidence type="ECO:0000256" key="1">
    <source>
        <dbReference type="ARBA" id="ARBA00022801"/>
    </source>
</evidence>
<dbReference type="EMBL" id="CP165734">
    <property type="protein sequence ID" value="XDV61151.1"/>
    <property type="molecule type" value="Genomic_DNA"/>
</dbReference>
<dbReference type="Pfam" id="PF00857">
    <property type="entry name" value="Isochorismatase"/>
    <property type="match status" value="1"/>
</dbReference>
<keyword evidence="1" id="KW-0378">Hydrolase</keyword>
<dbReference type="SUPFAM" id="SSF52499">
    <property type="entry name" value="Isochorismatase-like hydrolases"/>
    <property type="match status" value="1"/>
</dbReference>
<feature type="domain" description="Isochorismatase-like" evidence="3">
    <location>
        <begin position="15"/>
        <end position="119"/>
    </location>
</feature>
<sequence length="251" mass="27234">MGPSSLLHAPSVADRPRPSRGAGANSRFRRDRSGFCVKEEAREHPGEPVIVKKVNSAFIGTDLEERLKASNIGTIVICGATTNRCVETASRMAGNLGFDVRLVRDATWSFDRVGPDGVLLNAQIDVTSVLLTVQVPTLVLHRVTDIVVPVELGRQLATQIPGARYIEYPEGDHGFWTGDTETLVGDIEEFVTGHKDPVSRGLERILATLMSPTSSTRRGRRPNSAISGGGADWTNTTRSRAKRSSVTEACW</sequence>
<organism evidence="4">
    <name type="scientific">Bradyrhizobium sp. LLZ17</name>
    <dbReference type="NCBI Taxonomy" id="3239388"/>
    <lineage>
        <taxon>Bacteria</taxon>
        <taxon>Pseudomonadati</taxon>
        <taxon>Pseudomonadota</taxon>
        <taxon>Alphaproteobacteria</taxon>
        <taxon>Hyphomicrobiales</taxon>
        <taxon>Nitrobacteraceae</taxon>
        <taxon>Bradyrhizobium</taxon>
    </lineage>
</organism>
<evidence type="ECO:0000259" key="3">
    <source>
        <dbReference type="Pfam" id="PF00857"/>
    </source>
</evidence>
<feature type="region of interest" description="Disordered" evidence="2">
    <location>
        <begin position="211"/>
        <end position="251"/>
    </location>
</feature>
<evidence type="ECO:0000256" key="2">
    <source>
        <dbReference type="SAM" id="MobiDB-lite"/>
    </source>
</evidence>
<dbReference type="PANTHER" id="PTHR43540:SF1">
    <property type="entry name" value="ISOCHORISMATASE HYDROLASE"/>
    <property type="match status" value="1"/>
</dbReference>
<feature type="region of interest" description="Disordered" evidence="2">
    <location>
        <begin position="1"/>
        <end position="28"/>
    </location>
</feature>
<dbReference type="RefSeq" id="WP_369726491.1">
    <property type="nucleotide sequence ID" value="NZ_CP165734.1"/>
</dbReference>
<dbReference type="PANTHER" id="PTHR43540">
    <property type="entry name" value="PEROXYUREIDOACRYLATE/UREIDOACRYLATE AMIDOHYDROLASE-RELATED"/>
    <property type="match status" value="1"/>
</dbReference>
<dbReference type="InterPro" id="IPR029058">
    <property type="entry name" value="AB_hydrolase_fold"/>
</dbReference>
<dbReference type="Gene3D" id="3.40.50.850">
    <property type="entry name" value="Isochorismatase-like"/>
    <property type="match status" value="1"/>
</dbReference>
<accession>A0AB39XV90</accession>